<dbReference type="Gene3D" id="3.30.1240.10">
    <property type="match status" value="1"/>
</dbReference>
<reference evidence="1" key="1">
    <citation type="submission" date="2020-08" db="EMBL/GenBank/DDBJ databases">
        <authorList>
            <person name="Cejkova D."/>
            <person name="Kubasova T."/>
            <person name="Jahodarova E."/>
            <person name="Rychlik I."/>
        </authorList>
    </citation>
    <scope>NUCLEOTIDE SEQUENCE</scope>
    <source>
        <strain evidence="1">An824</strain>
    </source>
</reference>
<dbReference type="PANTHER" id="PTHR10000:SF25">
    <property type="entry name" value="PHOSPHATASE YKRA-RELATED"/>
    <property type="match status" value="1"/>
</dbReference>
<dbReference type="SUPFAM" id="SSF56784">
    <property type="entry name" value="HAD-like"/>
    <property type="match status" value="1"/>
</dbReference>
<name>A0A939B627_9BACT</name>
<dbReference type="EMBL" id="JACJJG010000047">
    <property type="protein sequence ID" value="MBM6674004.1"/>
    <property type="molecule type" value="Genomic_DNA"/>
</dbReference>
<dbReference type="NCBIfam" id="TIGR00099">
    <property type="entry name" value="Cof-subfamily"/>
    <property type="match status" value="1"/>
</dbReference>
<dbReference type="GO" id="GO:0016791">
    <property type="term" value="F:phosphatase activity"/>
    <property type="evidence" value="ECO:0007669"/>
    <property type="project" value="TreeGrafter"/>
</dbReference>
<dbReference type="SFLD" id="SFLDG01140">
    <property type="entry name" value="C2.B:_Phosphomannomutase_and_P"/>
    <property type="match status" value="1"/>
</dbReference>
<dbReference type="PROSITE" id="PS01228">
    <property type="entry name" value="COF_1"/>
    <property type="match status" value="1"/>
</dbReference>
<keyword evidence="1" id="KW-0378">Hydrolase</keyword>
<comment type="caution">
    <text evidence="1">The sequence shown here is derived from an EMBL/GenBank/DDBJ whole genome shotgun (WGS) entry which is preliminary data.</text>
</comment>
<dbReference type="InterPro" id="IPR023214">
    <property type="entry name" value="HAD_sf"/>
</dbReference>
<accession>A0A939B627</accession>
<dbReference type="InterPro" id="IPR000150">
    <property type="entry name" value="Cof"/>
</dbReference>
<dbReference type="PROSITE" id="PS01229">
    <property type="entry name" value="COF_2"/>
    <property type="match status" value="1"/>
</dbReference>
<dbReference type="GO" id="GO:0000287">
    <property type="term" value="F:magnesium ion binding"/>
    <property type="evidence" value="ECO:0007669"/>
    <property type="project" value="TreeGrafter"/>
</dbReference>
<dbReference type="Gene3D" id="3.40.50.1000">
    <property type="entry name" value="HAD superfamily/HAD-like"/>
    <property type="match status" value="1"/>
</dbReference>
<dbReference type="SFLD" id="SFLDS00003">
    <property type="entry name" value="Haloacid_Dehalogenase"/>
    <property type="match status" value="1"/>
</dbReference>
<dbReference type="AlphaFoldDB" id="A0A939B627"/>
<sequence length="261" mass="27941">MNCKALFFDIDGTLVSFNTHSIPQSTVDALTEAKRRGVGIYISTGRPKRLINNLGAIEHLIDGYITTNGALCVVGDEVVSCLPIPAGEARALVEKSDEMKFAMMLIGERDLTVCNPTPDVDRIYRGMLGVGYLGEDMSREEVLSQRIIQMTPIIDEATERQLMPLLPGCVSARWYYEFTDITALGADKGSALHTMAARLGLDIGETMAFGDGGNDKTIIREAGVGVAMGNAGEDVKALADYVTSSVDEGGVAAALSRFGII</sequence>
<organism evidence="1 2">
    <name type="scientific">Marseilla massiliensis</name>
    <dbReference type="NCBI Taxonomy" id="1841864"/>
    <lineage>
        <taxon>Bacteria</taxon>
        <taxon>Pseudomonadati</taxon>
        <taxon>Bacteroidota</taxon>
        <taxon>Bacteroidia</taxon>
        <taxon>Bacteroidales</taxon>
        <taxon>Prevotellaceae</taxon>
        <taxon>Marseilla</taxon>
    </lineage>
</organism>
<dbReference type="GO" id="GO:0005829">
    <property type="term" value="C:cytosol"/>
    <property type="evidence" value="ECO:0007669"/>
    <property type="project" value="TreeGrafter"/>
</dbReference>
<dbReference type="PANTHER" id="PTHR10000">
    <property type="entry name" value="PHOSPHOSERINE PHOSPHATASE"/>
    <property type="match status" value="1"/>
</dbReference>
<gene>
    <name evidence="1" type="ORF">H6A34_08965</name>
</gene>
<reference evidence="1" key="2">
    <citation type="journal article" date="2021" name="Sci. Rep.">
        <title>The distribution of antibiotic resistance genes in chicken gut microbiota commensals.</title>
        <authorList>
            <person name="Juricova H."/>
            <person name="Matiasovicova J."/>
            <person name="Kubasova T."/>
            <person name="Cejkova D."/>
            <person name="Rychlik I."/>
        </authorList>
    </citation>
    <scope>NUCLEOTIDE SEQUENCE</scope>
    <source>
        <strain evidence="1">An824</strain>
    </source>
</reference>
<dbReference type="RefSeq" id="WP_205105012.1">
    <property type="nucleotide sequence ID" value="NZ_JACJJG010000047.1"/>
</dbReference>
<dbReference type="Pfam" id="PF08282">
    <property type="entry name" value="Hydrolase_3"/>
    <property type="match status" value="1"/>
</dbReference>
<proteinExistence type="predicted"/>
<keyword evidence="2" id="KW-1185">Reference proteome</keyword>
<dbReference type="Proteomes" id="UP000706891">
    <property type="component" value="Unassembled WGS sequence"/>
</dbReference>
<evidence type="ECO:0000313" key="2">
    <source>
        <dbReference type="Proteomes" id="UP000706891"/>
    </source>
</evidence>
<dbReference type="InterPro" id="IPR036412">
    <property type="entry name" value="HAD-like_sf"/>
</dbReference>
<evidence type="ECO:0000313" key="1">
    <source>
        <dbReference type="EMBL" id="MBM6674004.1"/>
    </source>
</evidence>
<protein>
    <submittedName>
        <fullName evidence="1">Cof-type HAD-IIB family hydrolase</fullName>
    </submittedName>
</protein>